<sequence>MVSPAPFARFRRVAEQTPGDAARPHAGIFFHTSRNQSVNKQTRISRAIIAALCASGAVFGADAATSGKPQIVPISKPASAPIAASRLIVKYRSGNDGGGATVRAAAARAGVAQGSTNARAAAAPLDARPLRHLANGAQVMRVSRPLQDAELTKVLTELRADPSVEYAEADTMLRPVRDMVASHTLSAATSDADPTPNDPYFANYQWHLKDGPGGIHAPQAWQRSTGAGVVVAVLDTGILLDHPDMKNGNHLLQGYDFISDKTVSRRPTDARVPGALDYGDWVENGNECGLSAEGSSWHGTHVSGTIAELTNNGIGAAGVAYDAQILPVRVLGRCGGYVSDIADAIVWASGGHVDGVPDNTNPAEVINLSLGGSGGCQASTQAAIDGAVARGSVVVVAAGNNAANAANYSPASCNNVITVGAAGIAGDKAYYSNYGTKVDLAGPGGGADHDTGNDGWDGYVVQASSSSATSPDAGQYNYKGLAGTSMASPHVAATAALVQSALVANGRTPLAAADMKSLLKRTSTPFAVTPPSSQPIGTGIVNARLALDKALEVPCAPNATDCVPVSLPLANAVARTGTSSRDSEETLYAFQAVAGKVLSVITYSGNGSVKMYVKYGAEPTATSYDAKSDRVGTSQTVRISAPTAGTYYIKLVGGSGGFSGVSVLGRQ</sequence>
<feature type="domain" description="Peptidase C-terminal archaeal/bacterial" evidence="12">
    <location>
        <begin position="587"/>
        <end position="651"/>
    </location>
</feature>
<dbReference type="OrthoDB" id="9790784at2"/>
<dbReference type="SUPFAM" id="SSF52743">
    <property type="entry name" value="Subtilisin-like"/>
    <property type="match status" value="1"/>
</dbReference>
<evidence type="ECO:0000313" key="14">
    <source>
        <dbReference type="Proteomes" id="UP000294164"/>
    </source>
</evidence>
<feature type="active site" description="Charge relay system" evidence="9">
    <location>
        <position position="298"/>
    </location>
</feature>
<dbReference type="GO" id="GO:0005576">
    <property type="term" value="C:extracellular region"/>
    <property type="evidence" value="ECO:0007669"/>
    <property type="project" value="UniProtKB-SubCell"/>
</dbReference>
<keyword evidence="3" id="KW-0964">Secreted</keyword>
<name>A0A4Q8M0G7_9GAMM</name>
<dbReference type="EMBL" id="SHMG01000011">
    <property type="protein sequence ID" value="TAA38813.1"/>
    <property type="molecule type" value="Genomic_DNA"/>
</dbReference>
<dbReference type="PANTHER" id="PTHR43806:SF11">
    <property type="entry name" value="CEREVISIN-RELATED"/>
    <property type="match status" value="1"/>
</dbReference>
<dbReference type="InterPro" id="IPR036852">
    <property type="entry name" value="Peptidase_S8/S53_dom_sf"/>
</dbReference>
<dbReference type="InterPro" id="IPR050131">
    <property type="entry name" value="Peptidase_S8_subtilisin-like"/>
</dbReference>
<keyword evidence="7 9" id="KW-0720">Serine protease</keyword>
<evidence type="ECO:0000256" key="4">
    <source>
        <dbReference type="ARBA" id="ARBA00022670"/>
    </source>
</evidence>
<evidence type="ECO:0000259" key="12">
    <source>
        <dbReference type="Pfam" id="PF04151"/>
    </source>
</evidence>
<dbReference type="AlphaFoldDB" id="A0A4Q8M0G7"/>
<keyword evidence="5" id="KW-0732">Signal</keyword>
<evidence type="ECO:0000256" key="8">
    <source>
        <dbReference type="ARBA" id="ARBA00023145"/>
    </source>
</evidence>
<dbReference type="Gene3D" id="2.60.120.380">
    <property type="match status" value="1"/>
</dbReference>
<evidence type="ECO:0000256" key="9">
    <source>
        <dbReference type="PROSITE-ProRule" id="PRU01240"/>
    </source>
</evidence>
<dbReference type="InterPro" id="IPR023827">
    <property type="entry name" value="Peptidase_S8_Asp-AS"/>
</dbReference>
<proteinExistence type="inferred from homology"/>
<dbReference type="PROSITE" id="PS00138">
    <property type="entry name" value="SUBTILASE_SER"/>
    <property type="match status" value="1"/>
</dbReference>
<dbReference type="CDD" id="cd07496">
    <property type="entry name" value="Peptidases_S8_13"/>
    <property type="match status" value="1"/>
</dbReference>
<dbReference type="PROSITE" id="PS00136">
    <property type="entry name" value="SUBTILASE_ASP"/>
    <property type="match status" value="1"/>
</dbReference>
<keyword evidence="6 9" id="KW-0378">Hydrolase</keyword>
<gene>
    <name evidence="13" type="ORF">EA655_15555</name>
</gene>
<dbReference type="Pfam" id="PF00082">
    <property type="entry name" value="Peptidase_S8"/>
    <property type="match status" value="1"/>
</dbReference>
<protein>
    <submittedName>
        <fullName evidence="13">Protease</fullName>
    </submittedName>
</protein>
<evidence type="ECO:0000256" key="10">
    <source>
        <dbReference type="RuleBase" id="RU003355"/>
    </source>
</evidence>
<reference evidence="13 14" key="1">
    <citation type="submission" date="2019-02" db="EMBL/GenBank/DDBJ databases">
        <title>WGS of Pseudoxanthomonas species novum from clinical isolates.</title>
        <authorList>
            <person name="Bernier A.-M."/>
            <person name="Bernard K."/>
            <person name="Vachon A."/>
        </authorList>
    </citation>
    <scope>NUCLEOTIDE SEQUENCE [LARGE SCALE GENOMIC DNA]</scope>
    <source>
        <strain evidence="13 14">NML130969</strain>
    </source>
</reference>
<comment type="similarity">
    <text evidence="2 9 10">Belongs to the peptidase S8 family.</text>
</comment>
<dbReference type="PROSITE" id="PS51892">
    <property type="entry name" value="SUBTILASE"/>
    <property type="match status" value="1"/>
</dbReference>
<comment type="caution">
    <text evidence="13">The sequence shown here is derived from an EMBL/GenBank/DDBJ whole genome shotgun (WGS) entry which is preliminary data.</text>
</comment>
<dbReference type="PRINTS" id="PR00723">
    <property type="entry name" value="SUBTILISIN"/>
</dbReference>
<dbReference type="Proteomes" id="UP000294164">
    <property type="component" value="Unassembled WGS sequence"/>
</dbReference>
<evidence type="ECO:0000313" key="13">
    <source>
        <dbReference type="EMBL" id="TAA38813.1"/>
    </source>
</evidence>
<dbReference type="GO" id="GO:0004252">
    <property type="term" value="F:serine-type endopeptidase activity"/>
    <property type="evidence" value="ECO:0007669"/>
    <property type="project" value="UniProtKB-UniRule"/>
</dbReference>
<organism evidence="13 14">
    <name type="scientific">Pseudoxanthomonas winnipegensis</name>
    <dbReference type="NCBI Taxonomy" id="2480810"/>
    <lineage>
        <taxon>Bacteria</taxon>
        <taxon>Pseudomonadati</taxon>
        <taxon>Pseudomonadota</taxon>
        <taxon>Gammaproteobacteria</taxon>
        <taxon>Lysobacterales</taxon>
        <taxon>Lysobacteraceae</taxon>
        <taxon>Pseudoxanthomonas</taxon>
    </lineage>
</organism>
<dbReference type="PANTHER" id="PTHR43806">
    <property type="entry name" value="PEPTIDASE S8"/>
    <property type="match status" value="1"/>
</dbReference>
<keyword evidence="4 9" id="KW-0645">Protease</keyword>
<dbReference type="InterPro" id="IPR007280">
    <property type="entry name" value="Peptidase_C_arc/bac"/>
</dbReference>
<accession>A0A4Q8M0G7</accession>
<evidence type="ECO:0000256" key="5">
    <source>
        <dbReference type="ARBA" id="ARBA00022729"/>
    </source>
</evidence>
<evidence type="ECO:0000256" key="3">
    <source>
        <dbReference type="ARBA" id="ARBA00022525"/>
    </source>
</evidence>
<dbReference type="InterPro" id="IPR000209">
    <property type="entry name" value="Peptidase_S8/S53_dom"/>
</dbReference>
<dbReference type="Gene3D" id="3.40.50.200">
    <property type="entry name" value="Peptidase S8/S53 domain"/>
    <property type="match status" value="1"/>
</dbReference>
<evidence type="ECO:0000256" key="1">
    <source>
        <dbReference type="ARBA" id="ARBA00004613"/>
    </source>
</evidence>
<feature type="active site" description="Charge relay system" evidence="9">
    <location>
        <position position="235"/>
    </location>
</feature>
<feature type="domain" description="Peptidase S8/S53" evidence="11">
    <location>
        <begin position="226"/>
        <end position="524"/>
    </location>
</feature>
<dbReference type="Pfam" id="PF04151">
    <property type="entry name" value="PPC"/>
    <property type="match status" value="1"/>
</dbReference>
<comment type="subcellular location">
    <subcellularLocation>
        <location evidence="1">Secreted</location>
    </subcellularLocation>
</comment>
<evidence type="ECO:0000259" key="11">
    <source>
        <dbReference type="Pfam" id="PF00082"/>
    </source>
</evidence>
<evidence type="ECO:0000256" key="2">
    <source>
        <dbReference type="ARBA" id="ARBA00011073"/>
    </source>
</evidence>
<dbReference type="InterPro" id="IPR034176">
    <property type="entry name" value="Peptidases_S8_13"/>
</dbReference>
<feature type="active site" description="Charge relay system" evidence="9">
    <location>
        <position position="485"/>
    </location>
</feature>
<dbReference type="FunFam" id="3.40.50.200:FF:000022">
    <property type="entry name" value="Extracellular protease"/>
    <property type="match status" value="1"/>
</dbReference>
<dbReference type="InterPro" id="IPR023828">
    <property type="entry name" value="Peptidase_S8_Ser-AS"/>
</dbReference>
<evidence type="ECO:0000256" key="6">
    <source>
        <dbReference type="ARBA" id="ARBA00022801"/>
    </source>
</evidence>
<dbReference type="GO" id="GO:0006508">
    <property type="term" value="P:proteolysis"/>
    <property type="evidence" value="ECO:0007669"/>
    <property type="project" value="UniProtKB-KW"/>
</dbReference>
<keyword evidence="8" id="KW-0865">Zymogen</keyword>
<evidence type="ECO:0000256" key="7">
    <source>
        <dbReference type="ARBA" id="ARBA00022825"/>
    </source>
</evidence>
<dbReference type="InterPro" id="IPR015500">
    <property type="entry name" value="Peptidase_S8_subtilisin-rel"/>
</dbReference>